<dbReference type="AlphaFoldDB" id="A0A371RES2"/>
<dbReference type="InterPro" id="IPR017853">
    <property type="entry name" value="GH"/>
</dbReference>
<evidence type="ECO:0000256" key="3">
    <source>
        <dbReference type="RuleBase" id="RU361153"/>
    </source>
</evidence>
<proteinExistence type="inferred from homology"/>
<dbReference type="GO" id="GO:0004553">
    <property type="term" value="F:hydrolase activity, hydrolyzing O-glycosyl compounds"/>
    <property type="evidence" value="ECO:0007669"/>
    <property type="project" value="InterPro"/>
</dbReference>
<evidence type="ECO:0000256" key="2">
    <source>
        <dbReference type="ARBA" id="ARBA00023295"/>
    </source>
</evidence>
<accession>A0A371RES2</accession>
<keyword evidence="2 3" id="KW-0326">Glycosidase</keyword>
<gene>
    <name evidence="5" type="ORF">DX908_00810</name>
</gene>
<dbReference type="PANTHER" id="PTHR34142">
    <property type="entry name" value="ENDO-BETA-1,4-GLUCANASE A"/>
    <property type="match status" value="1"/>
</dbReference>
<dbReference type="Proteomes" id="UP000264589">
    <property type="component" value="Unassembled WGS sequence"/>
</dbReference>
<name>A0A371RES2_9PROT</name>
<dbReference type="OrthoDB" id="9800955at2"/>
<dbReference type="SUPFAM" id="SSF51445">
    <property type="entry name" value="(Trans)glycosidases"/>
    <property type="match status" value="1"/>
</dbReference>
<dbReference type="InParanoid" id="A0A371RES2"/>
<dbReference type="PROSITE" id="PS00659">
    <property type="entry name" value="GLYCOSYL_HYDROL_F5"/>
    <property type="match status" value="1"/>
</dbReference>
<keyword evidence="6" id="KW-1185">Reference proteome</keyword>
<dbReference type="Pfam" id="PF00150">
    <property type="entry name" value="Cellulase"/>
    <property type="match status" value="1"/>
</dbReference>
<dbReference type="GO" id="GO:0000272">
    <property type="term" value="P:polysaccharide catabolic process"/>
    <property type="evidence" value="ECO:0007669"/>
    <property type="project" value="InterPro"/>
</dbReference>
<organism evidence="5 6">
    <name type="scientific">Parvularcula marina</name>
    <dbReference type="NCBI Taxonomy" id="2292771"/>
    <lineage>
        <taxon>Bacteria</taxon>
        <taxon>Pseudomonadati</taxon>
        <taxon>Pseudomonadota</taxon>
        <taxon>Alphaproteobacteria</taxon>
        <taxon>Parvularculales</taxon>
        <taxon>Parvularculaceae</taxon>
        <taxon>Parvularcula</taxon>
    </lineage>
</organism>
<dbReference type="InterPro" id="IPR001547">
    <property type="entry name" value="Glyco_hydro_5"/>
</dbReference>
<feature type="domain" description="Glycoside hydrolase family 5" evidence="4">
    <location>
        <begin position="41"/>
        <end position="290"/>
    </location>
</feature>
<dbReference type="Gene3D" id="3.20.20.80">
    <property type="entry name" value="Glycosidases"/>
    <property type="match status" value="1"/>
</dbReference>
<evidence type="ECO:0000259" key="4">
    <source>
        <dbReference type="Pfam" id="PF00150"/>
    </source>
</evidence>
<protein>
    <submittedName>
        <fullName evidence="5">Glycoside hydrolase family 5 protein</fullName>
    </submittedName>
</protein>
<evidence type="ECO:0000313" key="5">
    <source>
        <dbReference type="EMBL" id="RFB03951.1"/>
    </source>
</evidence>
<evidence type="ECO:0000256" key="1">
    <source>
        <dbReference type="ARBA" id="ARBA00022801"/>
    </source>
</evidence>
<reference evidence="5 6" key="1">
    <citation type="submission" date="2018-08" db="EMBL/GenBank/DDBJ databases">
        <title>Parvularcula sp. SM1705, isolated from surface water of the South Sea China.</title>
        <authorList>
            <person name="Sun L."/>
        </authorList>
    </citation>
    <scope>NUCLEOTIDE SEQUENCE [LARGE SCALE GENOMIC DNA]</scope>
    <source>
        <strain evidence="5 6">SM1705</strain>
    </source>
</reference>
<dbReference type="PANTHER" id="PTHR34142:SF1">
    <property type="entry name" value="GLYCOSIDE HYDROLASE FAMILY 5 DOMAIN-CONTAINING PROTEIN"/>
    <property type="match status" value="1"/>
</dbReference>
<sequence length="329" mass="36457">MRYGIVSLIIISIQMIGISNAYSETPVERYGQLAVKGHQIVDETGRPVSLAGVSWFWSTSGWGQERFYNKEAVKFLAEDWNVSLIRAAISVEPSGGILTDPQGNINRATTLIDAAIEEGIYVIVDWHSHSAEDHPDAAVVFFTEIAKMYGDHPNIIYEIYNEPLKDTDWLTVIKPYAEKVVGAIRKVDPDNLIIVGTQTWSQDVTKAAAKPITGYENIAYTLHFYAGSHGEELRQKARLAMQSGIALFVTEWGTVDANGDGDVAGENLSAWRDFMKEHQLSHANWSLSDKDEGASLLKPGANSTGPWGDEDLTESGLYVREMMRTWSAD</sequence>
<dbReference type="EMBL" id="QUQO01000001">
    <property type="protein sequence ID" value="RFB03951.1"/>
    <property type="molecule type" value="Genomic_DNA"/>
</dbReference>
<keyword evidence="1 3" id="KW-0378">Hydrolase</keyword>
<evidence type="ECO:0000313" key="6">
    <source>
        <dbReference type="Proteomes" id="UP000264589"/>
    </source>
</evidence>
<comment type="similarity">
    <text evidence="3">Belongs to the glycosyl hydrolase 5 (cellulase A) family.</text>
</comment>
<comment type="caution">
    <text evidence="5">The sequence shown here is derived from an EMBL/GenBank/DDBJ whole genome shotgun (WGS) entry which is preliminary data.</text>
</comment>
<dbReference type="InterPro" id="IPR018087">
    <property type="entry name" value="Glyco_hydro_5_CS"/>
</dbReference>